<dbReference type="HOGENOM" id="CLU_1193495_0_0_7"/>
<dbReference type="PATRIC" id="fig|1357399.3.peg.1502"/>
<dbReference type="AlphaFoldDB" id="V8CE32"/>
<evidence type="ECO:0000313" key="1">
    <source>
        <dbReference type="EMBL" id="ETD25609.1"/>
    </source>
</evidence>
<dbReference type="EMBL" id="AZJJ01000007">
    <property type="protein sequence ID" value="ETD25609.1"/>
    <property type="molecule type" value="Genomic_DNA"/>
</dbReference>
<gene>
    <name evidence="1" type="ORF">HMPREF2087_01437</name>
</gene>
<name>V8CE32_9HELI</name>
<organism evidence="1 2">
    <name type="scientific">Helicobacter canis NCTC 12740</name>
    <dbReference type="NCBI Taxonomy" id="1357399"/>
    <lineage>
        <taxon>Bacteria</taxon>
        <taxon>Pseudomonadati</taxon>
        <taxon>Campylobacterota</taxon>
        <taxon>Epsilonproteobacteria</taxon>
        <taxon>Campylobacterales</taxon>
        <taxon>Helicobacteraceae</taxon>
        <taxon>Helicobacter</taxon>
    </lineage>
</organism>
<comment type="caution">
    <text evidence="1">The sequence shown here is derived from an EMBL/GenBank/DDBJ whole genome shotgun (WGS) entry which is preliminary data.</text>
</comment>
<proteinExistence type="predicted"/>
<dbReference type="Proteomes" id="UP000018688">
    <property type="component" value="Unassembled WGS sequence"/>
</dbReference>
<accession>V8CE32</accession>
<protein>
    <submittedName>
        <fullName evidence="1">Uncharacterized protein</fullName>
    </submittedName>
</protein>
<dbReference type="STRING" id="1357399.HMPREF2087_01437"/>
<sequence>MQPHNTKGDTMKQRNRFGIEFILSNDDEKSSFESYCRYKGIKLGLLKQDDWNIILPSIVALRNAHKSHIKNRLNNDERFSKFVAKTPPKHLDKAFDTIQSYLSSLQPATKVEIVPAKNTFTKWCESFARQIHLQNTPQTPLESTTQVSKQHTRVVELYQEAIYLYQGIYHLMVLWLRSYIPPSFIESLLKDNQQRIKEIGDELQALEAGFDSKLCQIQESSTALHTLQKETK</sequence>
<evidence type="ECO:0000313" key="2">
    <source>
        <dbReference type="Proteomes" id="UP000018688"/>
    </source>
</evidence>
<reference evidence="1 2" key="1">
    <citation type="submission" date="2013-10" db="EMBL/GenBank/DDBJ databases">
        <title>The Genome Sequence of Helicobacter canis NCTC 12740.</title>
        <authorList>
            <consortium name="The Broad Institute Genomics Platform"/>
            <person name="Earl A."/>
            <person name="Fox J.G."/>
            <person name="Shen Z."/>
            <person name="Young S.K."/>
            <person name="Zeng Q."/>
            <person name="Gargeya S."/>
            <person name="Fitzgerald M."/>
            <person name="Abouelleil A."/>
            <person name="Alvarado L."/>
            <person name="Chapman S.B."/>
            <person name="Gainer-Dewar J."/>
            <person name="Goldberg J."/>
            <person name="Griggs A."/>
            <person name="Gujja S."/>
            <person name="Hansen M."/>
            <person name="Howarth C."/>
            <person name="Imamovic A."/>
            <person name="Ireland A."/>
            <person name="Larimer J."/>
            <person name="McCowan C."/>
            <person name="Murphy C."/>
            <person name="Pearson M."/>
            <person name="Poon T.W."/>
            <person name="Priest M."/>
            <person name="Roberts A."/>
            <person name="Saif S."/>
            <person name="Shea T."/>
            <person name="Sykes S."/>
            <person name="Wortman J."/>
            <person name="Nusbaum C."/>
            <person name="Birren B."/>
        </authorList>
    </citation>
    <scope>NUCLEOTIDE SEQUENCE [LARGE SCALE GENOMIC DNA]</scope>
    <source>
        <strain evidence="1 2">NCTC 12740</strain>
    </source>
</reference>
<keyword evidence="2" id="KW-1185">Reference proteome</keyword>